<dbReference type="EMBL" id="MH536814">
    <property type="protein sequence ID" value="AXH49370.1"/>
    <property type="molecule type" value="Genomic_DNA"/>
</dbReference>
<proteinExistence type="predicted"/>
<organism evidence="2 3">
    <name type="scientific">Streptomyces phage Blueeyedbeauty</name>
    <dbReference type="NCBI Taxonomy" id="2250336"/>
    <lineage>
        <taxon>Viruses</taxon>
        <taxon>Duplodnaviria</taxon>
        <taxon>Heunggongvirae</taxon>
        <taxon>Uroviricota</taxon>
        <taxon>Caudoviricetes</taxon>
        <taxon>Stanwilliamsviridae</taxon>
        <taxon>Loccivirinae</taxon>
        <taxon>Annadreamyvirus</taxon>
        <taxon>Annadreamyvirus blueeyedbeauty</taxon>
    </lineage>
</organism>
<evidence type="ECO:0000313" key="3">
    <source>
        <dbReference type="Proteomes" id="UP000258408"/>
    </source>
</evidence>
<sequence>MTTAKVAKTATRAPRKTAARKAVSASQTTVSTVEVDDPQNTAGWTFTRPVGAAEFVSTGEGPKLEKLTPRALENLTELATEGNTDSARKYWIRVLSRYGVTVPFVPVADSE</sequence>
<name>A0A345L268_9CAUD</name>
<feature type="compositionally biased region" description="Polar residues" evidence="1">
    <location>
        <begin position="24"/>
        <end position="44"/>
    </location>
</feature>
<dbReference type="Proteomes" id="UP000258408">
    <property type="component" value="Segment"/>
</dbReference>
<feature type="region of interest" description="Disordered" evidence="1">
    <location>
        <begin position="1"/>
        <end position="44"/>
    </location>
</feature>
<feature type="compositionally biased region" description="Low complexity" evidence="1">
    <location>
        <begin position="1"/>
        <end position="12"/>
    </location>
</feature>
<evidence type="ECO:0000256" key="1">
    <source>
        <dbReference type="SAM" id="MobiDB-lite"/>
    </source>
</evidence>
<accession>A0A345L268</accession>
<keyword evidence="3" id="KW-1185">Reference proteome</keyword>
<dbReference type="GeneID" id="55600053"/>
<reference evidence="2 3" key="1">
    <citation type="submission" date="2018-06" db="EMBL/GenBank/DDBJ databases">
        <authorList>
            <person name="Luttrell C.E."/>
            <person name="Myers K.N."/>
            <person name="Simpson A.N."/>
            <person name="Sulollari A."/>
            <person name="Suri N."/>
            <person name="Nayek S."/>
            <person name="Bhuiyan S."/>
            <person name="Smith B.R."/>
            <person name="Hughes L.E."/>
            <person name="Garlena R.A."/>
            <person name="Russell D.A."/>
            <person name="Pope W.H."/>
            <person name="Jacobs-Sera D."/>
            <person name="Hatfull G.F."/>
        </authorList>
    </citation>
    <scope>NUCLEOTIDE SEQUENCE [LARGE SCALE GENOMIC DNA]</scope>
</reference>
<dbReference type="KEGG" id="vg:55600053"/>
<dbReference type="RefSeq" id="YP_009839424.1">
    <property type="nucleotide sequence ID" value="NC_048720.1"/>
</dbReference>
<evidence type="ECO:0000313" key="2">
    <source>
        <dbReference type="EMBL" id="AXH49370.1"/>
    </source>
</evidence>
<protein>
    <submittedName>
        <fullName evidence="2">Uncharacterized protein</fullName>
    </submittedName>
</protein>
<gene>
    <name evidence="2" type="primary">263</name>
    <name evidence="2" type="ORF">SEA_BLUEEYEDBEAUTY_263</name>
</gene>